<evidence type="ECO:0000256" key="3">
    <source>
        <dbReference type="ARBA" id="ARBA00012146"/>
    </source>
</evidence>
<sequence>MLATEYKVRKSGQLNTPDFRIHFQGGGVPISSWHDIPLYVNHERSILNMIVEIPRWSNAKYEISRSEPLNPIQQDTRNGTMRFVHNIFPFKGYIWNYGALPRTWEDPSHVFRETDTYGDNDPLDALEIGEQVGYPGQIKQVKVIGVMLLLDEGETDWKVLVIDINDPLAPKLNSTEDVRMYYKVPDGKPENKAAFAGQFKEKDYATKVIQDCNESWDRLISNSAKHEGISLSNATVADSPHKIISRYLHDHLVETSPPARVQEHIDKFSYLHKSLKESV</sequence>
<keyword evidence="6" id="KW-0460">Magnesium</keyword>
<dbReference type="GO" id="GO:0006796">
    <property type="term" value="P:phosphate-containing compound metabolic process"/>
    <property type="evidence" value="ECO:0007669"/>
    <property type="project" value="InterPro"/>
</dbReference>
<dbReference type="PANTHER" id="PTHR10286">
    <property type="entry name" value="INORGANIC PYROPHOSPHATASE"/>
    <property type="match status" value="1"/>
</dbReference>
<dbReference type="EC" id="3.6.1.1" evidence="3"/>
<name>A0A9P7AVQ0_9HELO</name>
<dbReference type="AlphaFoldDB" id="A0A9P7AVQ0"/>
<dbReference type="GO" id="GO:0004427">
    <property type="term" value="F:inorganic diphosphate phosphatase activity"/>
    <property type="evidence" value="ECO:0007669"/>
    <property type="project" value="UniProtKB-EC"/>
</dbReference>
<evidence type="ECO:0000256" key="1">
    <source>
        <dbReference type="ARBA" id="ARBA00001946"/>
    </source>
</evidence>
<evidence type="ECO:0000313" key="7">
    <source>
        <dbReference type="EMBL" id="KAG0647506.1"/>
    </source>
</evidence>
<dbReference type="GO" id="GO:0005737">
    <property type="term" value="C:cytoplasm"/>
    <property type="evidence" value="ECO:0007669"/>
    <property type="project" value="InterPro"/>
</dbReference>
<keyword evidence="4" id="KW-0479">Metal-binding</keyword>
<keyword evidence="5" id="KW-0378">Hydrolase</keyword>
<evidence type="ECO:0000256" key="2">
    <source>
        <dbReference type="ARBA" id="ARBA00006220"/>
    </source>
</evidence>
<dbReference type="InterPro" id="IPR008162">
    <property type="entry name" value="Pyrophosphatase"/>
</dbReference>
<comment type="caution">
    <text evidence="7">The sequence shown here is derived from an EMBL/GenBank/DDBJ whole genome shotgun (WGS) entry which is preliminary data.</text>
</comment>
<evidence type="ECO:0000256" key="6">
    <source>
        <dbReference type="ARBA" id="ARBA00022842"/>
    </source>
</evidence>
<dbReference type="Pfam" id="PF00719">
    <property type="entry name" value="Pyrophosphatase"/>
    <property type="match status" value="1"/>
</dbReference>
<dbReference type="InterPro" id="IPR036649">
    <property type="entry name" value="Pyrophosphatase_sf"/>
</dbReference>
<evidence type="ECO:0000256" key="4">
    <source>
        <dbReference type="ARBA" id="ARBA00022723"/>
    </source>
</evidence>
<accession>A0A9P7AVQ0</accession>
<protein>
    <recommendedName>
        <fullName evidence="3">inorganic diphosphatase</fullName>
        <ecNumber evidence="3">3.6.1.1</ecNumber>
    </recommendedName>
</protein>
<reference evidence="7" key="1">
    <citation type="submission" date="2019-07" db="EMBL/GenBank/DDBJ databases">
        <title>Hyphodiscus hymeniophilus genome sequencing and assembly.</title>
        <authorList>
            <person name="Kramer G."/>
            <person name="Nodwell J."/>
        </authorList>
    </citation>
    <scope>NUCLEOTIDE SEQUENCE</scope>
    <source>
        <strain evidence="7">ATCC 34498</strain>
    </source>
</reference>
<comment type="cofactor">
    <cofactor evidence="1">
        <name>Mg(2+)</name>
        <dbReference type="ChEBI" id="CHEBI:18420"/>
    </cofactor>
</comment>
<dbReference type="GO" id="GO:0000287">
    <property type="term" value="F:magnesium ion binding"/>
    <property type="evidence" value="ECO:0007669"/>
    <property type="project" value="InterPro"/>
</dbReference>
<evidence type="ECO:0000256" key="5">
    <source>
        <dbReference type="ARBA" id="ARBA00022801"/>
    </source>
</evidence>
<dbReference type="Gene3D" id="3.90.80.10">
    <property type="entry name" value="Inorganic pyrophosphatase"/>
    <property type="match status" value="1"/>
</dbReference>
<proteinExistence type="inferred from homology"/>
<gene>
    <name evidence="7" type="ORF">D0Z07_6694</name>
</gene>
<keyword evidence="8" id="KW-1185">Reference proteome</keyword>
<evidence type="ECO:0000313" key="8">
    <source>
        <dbReference type="Proteomes" id="UP000785200"/>
    </source>
</evidence>
<comment type="similarity">
    <text evidence="2">Belongs to the PPase family.</text>
</comment>
<dbReference type="CDD" id="cd00412">
    <property type="entry name" value="pyrophosphatase"/>
    <property type="match status" value="1"/>
</dbReference>
<dbReference type="SUPFAM" id="SSF50324">
    <property type="entry name" value="Inorganic pyrophosphatase"/>
    <property type="match status" value="1"/>
</dbReference>
<organism evidence="7 8">
    <name type="scientific">Hyphodiscus hymeniophilus</name>
    <dbReference type="NCBI Taxonomy" id="353542"/>
    <lineage>
        <taxon>Eukaryota</taxon>
        <taxon>Fungi</taxon>
        <taxon>Dikarya</taxon>
        <taxon>Ascomycota</taxon>
        <taxon>Pezizomycotina</taxon>
        <taxon>Leotiomycetes</taxon>
        <taxon>Helotiales</taxon>
        <taxon>Hyphodiscaceae</taxon>
        <taxon>Hyphodiscus</taxon>
    </lineage>
</organism>
<dbReference type="Proteomes" id="UP000785200">
    <property type="component" value="Unassembled WGS sequence"/>
</dbReference>
<dbReference type="PROSITE" id="PS00387">
    <property type="entry name" value="PPASE"/>
    <property type="match status" value="1"/>
</dbReference>
<dbReference type="OrthoDB" id="1608002at2759"/>
<dbReference type="EMBL" id="VNKQ01000012">
    <property type="protein sequence ID" value="KAG0647506.1"/>
    <property type="molecule type" value="Genomic_DNA"/>
</dbReference>